<sequence>MSKLSVHLVAWNGAKYIPYLFESLRAQTYKDWELLAIDNGSKDETADLIEQEFKNFPVPARLIRNKENNGFAGGHNQAVREMRVPPTLPPPTSGGGMRRGAPEYIQLLNQDMYLAPDYFERVVAMMDANPEAGAGQGMLLKWDFNTNTYTDVVDTMGLKVLRNRRVVDWKTGEHNAPQPPLTLRGGGVEVFGVSGALPIYRRKAIEDVMFEGQMFDEDLFSYKEDVDLAFRLRSAGWKACVSLEARAWHDRTAAGPREKSDRSMLKNRKTKSAFVNYHSYKNHLTVLLKNEHRANFAKDWPWICFYELKKLFYLALFDWSTLKGLKEVKKLWPQTKKKRNVIMKNYKVKPEEMRAWFV</sequence>
<feature type="domain" description="Glycosyltransferase 2-like" evidence="4">
    <location>
        <begin position="5"/>
        <end position="206"/>
    </location>
</feature>
<organism evidence="5 6">
    <name type="scientific">Candidatus Uhrbacteria bacterium RIFCSPLOWO2_01_FULL_47_24</name>
    <dbReference type="NCBI Taxonomy" id="1802401"/>
    <lineage>
        <taxon>Bacteria</taxon>
        <taxon>Candidatus Uhriibacteriota</taxon>
    </lineage>
</organism>
<accession>A0A1F7UT74</accession>
<keyword evidence="2" id="KW-0328">Glycosyltransferase</keyword>
<dbReference type="SUPFAM" id="SSF53448">
    <property type="entry name" value="Nucleotide-diphospho-sugar transferases"/>
    <property type="match status" value="1"/>
</dbReference>
<gene>
    <name evidence="5" type="ORF">A3B21_03080</name>
</gene>
<dbReference type="PANTHER" id="PTHR43179">
    <property type="entry name" value="RHAMNOSYLTRANSFERASE WBBL"/>
    <property type="match status" value="1"/>
</dbReference>
<dbReference type="STRING" id="1802401.A3B21_03080"/>
<evidence type="ECO:0000313" key="5">
    <source>
        <dbReference type="EMBL" id="OGL80924.1"/>
    </source>
</evidence>
<dbReference type="Gene3D" id="3.90.550.10">
    <property type="entry name" value="Spore Coat Polysaccharide Biosynthesis Protein SpsA, Chain A"/>
    <property type="match status" value="1"/>
</dbReference>
<comment type="similarity">
    <text evidence="1">Belongs to the glycosyltransferase 2 family.</text>
</comment>
<dbReference type="Pfam" id="PF00535">
    <property type="entry name" value="Glycos_transf_2"/>
    <property type="match status" value="1"/>
</dbReference>
<evidence type="ECO:0000256" key="2">
    <source>
        <dbReference type="ARBA" id="ARBA00022676"/>
    </source>
</evidence>
<dbReference type="EMBL" id="MGEJ01000012">
    <property type="protein sequence ID" value="OGL80924.1"/>
    <property type="molecule type" value="Genomic_DNA"/>
</dbReference>
<dbReference type="GO" id="GO:0016757">
    <property type="term" value="F:glycosyltransferase activity"/>
    <property type="evidence" value="ECO:0007669"/>
    <property type="project" value="UniProtKB-KW"/>
</dbReference>
<protein>
    <recommendedName>
        <fullName evidence="4">Glycosyltransferase 2-like domain-containing protein</fullName>
    </recommendedName>
</protein>
<evidence type="ECO:0000313" key="6">
    <source>
        <dbReference type="Proteomes" id="UP000176897"/>
    </source>
</evidence>
<dbReference type="InterPro" id="IPR029044">
    <property type="entry name" value="Nucleotide-diphossugar_trans"/>
</dbReference>
<keyword evidence="3" id="KW-0808">Transferase</keyword>
<evidence type="ECO:0000256" key="1">
    <source>
        <dbReference type="ARBA" id="ARBA00006739"/>
    </source>
</evidence>
<comment type="caution">
    <text evidence="5">The sequence shown here is derived from an EMBL/GenBank/DDBJ whole genome shotgun (WGS) entry which is preliminary data.</text>
</comment>
<dbReference type="InterPro" id="IPR001173">
    <property type="entry name" value="Glyco_trans_2-like"/>
</dbReference>
<proteinExistence type="inferred from homology"/>
<evidence type="ECO:0000256" key="3">
    <source>
        <dbReference type="ARBA" id="ARBA00022679"/>
    </source>
</evidence>
<dbReference type="Proteomes" id="UP000176897">
    <property type="component" value="Unassembled WGS sequence"/>
</dbReference>
<reference evidence="5 6" key="1">
    <citation type="journal article" date="2016" name="Nat. Commun.">
        <title>Thousands of microbial genomes shed light on interconnected biogeochemical processes in an aquifer system.</title>
        <authorList>
            <person name="Anantharaman K."/>
            <person name="Brown C.T."/>
            <person name="Hug L.A."/>
            <person name="Sharon I."/>
            <person name="Castelle C.J."/>
            <person name="Probst A.J."/>
            <person name="Thomas B.C."/>
            <person name="Singh A."/>
            <person name="Wilkins M.J."/>
            <person name="Karaoz U."/>
            <person name="Brodie E.L."/>
            <person name="Williams K.H."/>
            <person name="Hubbard S.S."/>
            <person name="Banfield J.F."/>
        </authorList>
    </citation>
    <scope>NUCLEOTIDE SEQUENCE [LARGE SCALE GENOMIC DNA]</scope>
</reference>
<name>A0A1F7UT74_9BACT</name>
<dbReference type="CDD" id="cd04186">
    <property type="entry name" value="GT_2_like_c"/>
    <property type="match status" value="1"/>
</dbReference>
<dbReference type="AlphaFoldDB" id="A0A1F7UT74"/>
<dbReference type="PANTHER" id="PTHR43179:SF12">
    <property type="entry name" value="GALACTOFURANOSYLTRANSFERASE GLFT2"/>
    <property type="match status" value="1"/>
</dbReference>
<evidence type="ECO:0000259" key="4">
    <source>
        <dbReference type="Pfam" id="PF00535"/>
    </source>
</evidence>